<dbReference type="Pfam" id="PF16161">
    <property type="entry name" value="DUF4867"/>
    <property type="match status" value="1"/>
</dbReference>
<dbReference type="AlphaFoldDB" id="A0AB39BPB8"/>
<evidence type="ECO:0000313" key="1">
    <source>
        <dbReference type="EMBL" id="XDI35638.1"/>
    </source>
</evidence>
<dbReference type="RefSeq" id="WP_368503182.1">
    <property type="nucleotide sequence ID" value="NZ_CP162551.1"/>
</dbReference>
<organism evidence="1">
    <name type="scientific">Alkalihalophilus sp. As8PL</name>
    <dbReference type="NCBI Taxonomy" id="3237103"/>
    <lineage>
        <taxon>Bacteria</taxon>
        <taxon>Bacillati</taxon>
        <taxon>Bacillota</taxon>
        <taxon>Bacilli</taxon>
        <taxon>Bacillales</taxon>
        <taxon>Bacillaceae</taxon>
        <taxon>Alkalihalophilus</taxon>
    </lineage>
</organism>
<proteinExistence type="predicted"/>
<accession>A0AB39BPB8</accession>
<reference evidence="1" key="1">
    <citation type="submission" date="2024-07" db="EMBL/GenBank/DDBJ databases">
        <title>Identification and characteristics of an arsenic-resistant bacterial isolate, which belongs to a novel species.</title>
        <authorList>
            <person name="Juszczyk A."/>
            <person name="Kowalczyk A."/>
            <person name="Was K."/>
            <person name="Kosowicz W."/>
            <person name="Budzyn A."/>
            <person name="Latowski D."/>
        </authorList>
    </citation>
    <scope>NUCLEOTIDE SEQUENCE</scope>
    <source>
        <strain evidence="1">As8PL</strain>
    </source>
</reference>
<name>A0AB39BPB8_9BACI</name>
<protein>
    <submittedName>
        <fullName evidence="1">DUF4867 family protein</fullName>
    </submittedName>
</protein>
<dbReference type="InterPro" id="IPR032358">
    <property type="entry name" value="DUF4867"/>
</dbReference>
<sequence length="219" mass="24514">MIEKMKTLNKSLRLSSVKDDHFRKFGNVLPDFPVGAMAQLMKGTDIPEVGNVYIPSVNEWEKTNLKQLVESRYFGGMSVQLGYCNGKNSHLNGLEFHKSSEINIAITDFVLLLGHVNDIKEGRYSVGNVQAFFVPKGTAIELFQTTLHLAPCKVSDDGFKCAVILPKGTNTPLKDEDKGYDEWLFMKNKWLLSHPDNERFMSRGAHAGIVGANVAFVYK</sequence>
<dbReference type="EMBL" id="CP162551">
    <property type="protein sequence ID" value="XDI35638.1"/>
    <property type="molecule type" value="Genomic_DNA"/>
</dbReference>
<gene>
    <name evidence="1" type="ORF">AB3N04_13050</name>
</gene>